<dbReference type="InterPro" id="IPR038371">
    <property type="entry name" value="Cu_polyphenol_OxRdtase_sf"/>
</dbReference>
<dbReference type="InterPro" id="IPR003730">
    <property type="entry name" value="Cu_polyphenol_OxRdtase"/>
</dbReference>
<dbReference type="Proteomes" id="UP001240639">
    <property type="component" value="Unassembled WGS sequence"/>
</dbReference>
<dbReference type="Pfam" id="PF02578">
    <property type="entry name" value="Cu-oxidase_4"/>
    <property type="match status" value="1"/>
</dbReference>
<comment type="catalytic activity">
    <reaction evidence="7">
        <text>adenosine + H2O + H(+) = inosine + NH4(+)</text>
        <dbReference type="Rhea" id="RHEA:24408"/>
        <dbReference type="ChEBI" id="CHEBI:15377"/>
        <dbReference type="ChEBI" id="CHEBI:15378"/>
        <dbReference type="ChEBI" id="CHEBI:16335"/>
        <dbReference type="ChEBI" id="CHEBI:17596"/>
        <dbReference type="ChEBI" id="CHEBI:28938"/>
        <dbReference type="EC" id="3.5.4.4"/>
    </reaction>
    <physiologicalReaction direction="left-to-right" evidence="7">
        <dbReference type="Rhea" id="RHEA:24409"/>
    </physiologicalReaction>
</comment>
<dbReference type="Gene3D" id="3.60.140.10">
    <property type="entry name" value="CNF1/YfiH-like putative cysteine hydrolases"/>
    <property type="match status" value="1"/>
</dbReference>
<evidence type="ECO:0000256" key="6">
    <source>
        <dbReference type="ARBA" id="ARBA00022833"/>
    </source>
</evidence>
<evidence type="ECO:0000256" key="10">
    <source>
        <dbReference type="RuleBase" id="RU361274"/>
    </source>
</evidence>
<proteinExistence type="inferred from homology"/>
<dbReference type="InterPro" id="IPR011324">
    <property type="entry name" value="Cytotoxic_necrot_fac-like_cat"/>
</dbReference>
<evidence type="ECO:0000256" key="2">
    <source>
        <dbReference type="ARBA" id="ARBA00007353"/>
    </source>
</evidence>
<evidence type="ECO:0000256" key="5">
    <source>
        <dbReference type="ARBA" id="ARBA00022801"/>
    </source>
</evidence>
<dbReference type="CDD" id="cd16833">
    <property type="entry name" value="YfiH"/>
    <property type="match status" value="1"/>
</dbReference>
<evidence type="ECO:0000313" key="12">
    <source>
        <dbReference type="Proteomes" id="UP001240639"/>
    </source>
</evidence>
<keyword evidence="6" id="KW-0862">Zinc</keyword>
<keyword evidence="5" id="KW-0378">Hydrolase</keyword>
<dbReference type="EMBL" id="JAVAIM010000001">
    <property type="protein sequence ID" value="MDP4573674.1"/>
    <property type="molecule type" value="Genomic_DNA"/>
</dbReference>
<dbReference type="RefSeq" id="WP_305931163.1">
    <property type="nucleotide sequence ID" value="NZ_JAVAIM010000001.1"/>
</dbReference>
<name>A0ABT9HKJ9_9SPHN</name>
<comment type="catalytic activity">
    <reaction evidence="1">
        <text>inosine + phosphate = alpha-D-ribose 1-phosphate + hypoxanthine</text>
        <dbReference type="Rhea" id="RHEA:27646"/>
        <dbReference type="ChEBI" id="CHEBI:17368"/>
        <dbReference type="ChEBI" id="CHEBI:17596"/>
        <dbReference type="ChEBI" id="CHEBI:43474"/>
        <dbReference type="ChEBI" id="CHEBI:57720"/>
        <dbReference type="EC" id="2.4.2.1"/>
    </reaction>
    <physiologicalReaction direction="left-to-right" evidence="1">
        <dbReference type="Rhea" id="RHEA:27647"/>
    </physiologicalReaction>
</comment>
<keyword evidence="12" id="KW-1185">Reference proteome</keyword>
<dbReference type="SUPFAM" id="SSF64438">
    <property type="entry name" value="CNF1/YfiH-like putative cysteine hydrolases"/>
    <property type="match status" value="1"/>
</dbReference>
<evidence type="ECO:0000256" key="4">
    <source>
        <dbReference type="ARBA" id="ARBA00022723"/>
    </source>
</evidence>
<evidence type="ECO:0000256" key="9">
    <source>
        <dbReference type="ARBA" id="ARBA00049893"/>
    </source>
</evidence>
<gene>
    <name evidence="11" type="primary">pgeF</name>
    <name evidence="11" type="ORF">Q9K02_00800</name>
</gene>
<comment type="similarity">
    <text evidence="2 10">Belongs to the purine nucleoside phosphorylase YfiH/LACC1 family.</text>
</comment>
<evidence type="ECO:0000256" key="8">
    <source>
        <dbReference type="ARBA" id="ARBA00048968"/>
    </source>
</evidence>
<dbReference type="NCBIfam" id="TIGR00726">
    <property type="entry name" value="peptidoglycan editing factor PgeF"/>
    <property type="match status" value="1"/>
</dbReference>
<evidence type="ECO:0000256" key="3">
    <source>
        <dbReference type="ARBA" id="ARBA00022679"/>
    </source>
</evidence>
<dbReference type="PANTHER" id="PTHR30616:SF2">
    <property type="entry name" value="PURINE NUCLEOSIDE PHOSPHORYLASE LACC1"/>
    <property type="match status" value="1"/>
</dbReference>
<accession>A0ABT9HKJ9</accession>
<evidence type="ECO:0000313" key="11">
    <source>
        <dbReference type="EMBL" id="MDP4573674.1"/>
    </source>
</evidence>
<comment type="caution">
    <text evidence="11">The sequence shown here is derived from an EMBL/GenBank/DDBJ whole genome shotgun (WGS) entry which is preliminary data.</text>
</comment>
<comment type="catalytic activity">
    <reaction evidence="8">
        <text>adenosine + phosphate = alpha-D-ribose 1-phosphate + adenine</text>
        <dbReference type="Rhea" id="RHEA:27642"/>
        <dbReference type="ChEBI" id="CHEBI:16335"/>
        <dbReference type="ChEBI" id="CHEBI:16708"/>
        <dbReference type="ChEBI" id="CHEBI:43474"/>
        <dbReference type="ChEBI" id="CHEBI:57720"/>
        <dbReference type="EC" id="2.4.2.1"/>
    </reaction>
    <physiologicalReaction direction="left-to-right" evidence="8">
        <dbReference type="Rhea" id="RHEA:27643"/>
    </physiologicalReaction>
</comment>
<dbReference type="PANTHER" id="PTHR30616">
    <property type="entry name" value="UNCHARACTERIZED PROTEIN YFIH"/>
    <property type="match status" value="1"/>
</dbReference>
<comment type="catalytic activity">
    <reaction evidence="9">
        <text>S-methyl-5'-thioadenosine + phosphate = 5-(methylsulfanyl)-alpha-D-ribose 1-phosphate + adenine</text>
        <dbReference type="Rhea" id="RHEA:11852"/>
        <dbReference type="ChEBI" id="CHEBI:16708"/>
        <dbReference type="ChEBI" id="CHEBI:17509"/>
        <dbReference type="ChEBI" id="CHEBI:43474"/>
        <dbReference type="ChEBI" id="CHEBI:58533"/>
        <dbReference type="EC" id="2.4.2.28"/>
    </reaction>
    <physiologicalReaction direction="left-to-right" evidence="9">
        <dbReference type="Rhea" id="RHEA:11853"/>
    </physiologicalReaction>
</comment>
<keyword evidence="4" id="KW-0479">Metal-binding</keyword>
<keyword evidence="3" id="KW-0808">Transferase</keyword>
<evidence type="ECO:0000256" key="7">
    <source>
        <dbReference type="ARBA" id="ARBA00047989"/>
    </source>
</evidence>
<protein>
    <recommendedName>
        <fullName evidence="10">Purine nucleoside phosphorylase</fullName>
    </recommendedName>
</protein>
<evidence type="ECO:0000256" key="1">
    <source>
        <dbReference type="ARBA" id="ARBA00000553"/>
    </source>
</evidence>
<sequence length="220" mass="23581">MAEALQSNLLKGIPHAFSTCAPLDLEEILPDGVLVRVEQVHSPEVVFATEAMASPLEADALVTDRPGLLLGIVTADCAPVLLVDEQAGVVGAAHAGWRGAVSGVLENTVAAMARSGSDPADIRAAIGPTIAQPSYEVDEAFRANFSDADDQFFEQGREGHWQFDLPAFAANRLVRAGVTQVDDLREDTYSQPDRFHSFRRASHRGENTTGRQLSVIGLPH</sequence>
<organism evidence="11 12">
    <name type="scientific">Qipengyuania profundimaris</name>
    <dbReference type="NCBI Taxonomy" id="3067652"/>
    <lineage>
        <taxon>Bacteria</taxon>
        <taxon>Pseudomonadati</taxon>
        <taxon>Pseudomonadota</taxon>
        <taxon>Alphaproteobacteria</taxon>
        <taxon>Sphingomonadales</taxon>
        <taxon>Erythrobacteraceae</taxon>
        <taxon>Qipengyuania</taxon>
    </lineage>
</organism>
<reference evidence="11 12" key="1">
    <citation type="submission" date="2023-08" db="EMBL/GenBank/DDBJ databases">
        <title>genomic of G39.</title>
        <authorList>
            <person name="Wang Y."/>
        </authorList>
    </citation>
    <scope>NUCLEOTIDE SEQUENCE [LARGE SCALE GENOMIC DNA]</scope>
    <source>
        <strain evidence="11 12">G39</strain>
    </source>
</reference>